<dbReference type="PROSITE" id="PS00671">
    <property type="entry name" value="D_2_HYDROXYACID_DH_3"/>
    <property type="match status" value="1"/>
</dbReference>
<dbReference type="EMBL" id="AVBC01000019">
    <property type="protein sequence ID" value="ERL52297.1"/>
    <property type="molecule type" value="Genomic_DNA"/>
</dbReference>
<comment type="caution">
    <text evidence="7">The sequence shown here is derived from an EMBL/GenBank/DDBJ whole genome shotgun (WGS) entry which is preliminary data.</text>
</comment>
<keyword evidence="3" id="KW-0520">NAD</keyword>
<dbReference type="Gene3D" id="3.40.50.720">
    <property type="entry name" value="NAD(P)-binding Rossmann-like Domain"/>
    <property type="match status" value="2"/>
</dbReference>
<comment type="similarity">
    <text evidence="1 4">Belongs to the D-isomer specific 2-hydroxyacid dehydrogenase family.</text>
</comment>
<feature type="domain" description="D-isomer specific 2-hydroxyacid dehydrogenase catalytic" evidence="5">
    <location>
        <begin position="6"/>
        <end position="314"/>
    </location>
</feature>
<evidence type="ECO:0000259" key="5">
    <source>
        <dbReference type="Pfam" id="PF00389"/>
    </source>
</evidence>
<accession>W1N9T1</accession>
<evidence type="ECO:0000256" key="4">
    <source>
        <dbReference type="RuleBase" id="RU003719"/>
    </source>
</evidence>
<evidence type="ECO:0000313" key="8">
    <source>
        <dbReference type="Proteomes" id="UP000019113"/>
    </source>
</evidence>
<dbReference type="Pfam" id="PF02826">
    <property type="entry name" value="2-Hacid_dh_C"/>
    <property type="match status" value="1"/>
</dbReference>
<protein>
    <recommendedName>
        <fullName evidence="9">Hydroxyacid dehydrogenase</fullName>
    </recommendedName>
</protein>
<dbReference type="PANTHER" id="PTHR42789">
    <property type="entry name" value="D-ISOMER SPECIFIC 2-HYDROXYACID DEHYDROGENASE FAMILY PROTEIN (AFU_ORTHOLOGUE AFUA_6G10090)"/>
    <property type="match status" value="1"/>
</dbReference>
<sequence length="348" mass="36461">MPYTVLVTAPSLATPGLEILRQRQCEVLFVSDIADKASLAHQLKQAPIDAIISRTMTIDAEMMKSCPTLKVISKHGVGVSNIDLHAAAQQNIAVFATPGANSQAVAEFTLGLMFAGARHLARFDRRVRAGLWQRDGDGMELHGKTLGLVGFGQIGQRVAQVALALGMKVVVVDPWVSPGVASAQGVTLVDGLQALLPQCNVLSLHCPAQRGAPPLINAQALALLPSGAIIINTARGELIDEQALVDALTNGHLAAAGLDTFASEPLDADSPLRQLDNVLLTPHVAGSTPEALAKMACGAVNNALTWLDSQPLTEASGRCPPVTAEQRARLEQCRVPLPTISTTGETSA</sequence>
<dbReference type="InterPro" id="IPR036291">
    <property type="entry name" value="NAD(P)-bd_dom_sf"/>
</dbReference>
<feature type="domain" description="D-isomer specific 2-hydroxyacid dehydrogenase NAD-binding" evidence="6">
    <location>
        <begin position="110"/>
        <end position="285"/>
    </location>
</feature>
<dbReference type="eggNOG" id="COG0111">
    <property type="taxonomic scope" value="Bacteria"/>
</dbReference>
<dbReference type="CDD" id="cd12173">
    <property type="entry name" value="PGDH_4"/>
    <property type="match status" value="1"/>
</dbReference>
<evidence type="ECO:0000256" key="3">
    <source>
        <dbReference type="ARBA" id="ARBA00023027"/>
    </source>
</evidence>
<dbReference type="SUPFAM" id="SSF52283">
    <property type="entry name" value="Formate/glycerate dehydrogenase catalytic domain-like"/>
    <property type="match status" value="1"/>
</dbReference>
<dbReference type="Proteomes" id="UP000019113">
    <property type="component" value="Unassembled WGS sequence"/>
</dbReference>
<evidence type="ECO:0000313" key="7">
    <source>
        <dbReference type="EMBL" id="ERL52297.1"/>
    </source>
</evidence>
<dbReference type="RefSeq" id="WP_021818129.1">
    <property type="nucleotide sequence ID" value="NZ_AVBC01000019.1"/>
</dbReference>
<dbReference type="InterPro" id="IPR029753">
    <property type="entry name" value="D-isomer_DH_CS"/>
</dbReference>
<dbReference type="InterPro" id="IPR006139">
    <property type="entry name" value="D-isomer_2_OHA_DH_cat_dom"/>
</dbReference>
<dbReference type="OrthoDB" id="9805416at2"/>
<evidence type="ECO:0000256" key="1">
    <source>
        <dbReference type="ARBA" id="ARBA00005854"/>
    </source>
</evidence>
<evidence type="ECO:0000259" key="6">
    <source>
        <dbReference type="Pfam" id="PF02826"/>
    </source>
</evidence>
<dbReference type="GO" id="GO:0016616">
    <property type="term" value="F:oxidoreductase activity, acting on the CH-OH group of donors, NAD or NADP as acceptor"/>
    <property type="evidence" value="ECO:0007669"/>
    <property type="project" value="InterPro"/>
</dbReference>
<dbReference type="FunFam" id="3.40.50.720:FF:000203">
    <property type="entry name" value="D-3-phosphoglycerate dehydrogenase (SerA)"/>
    <property type="match status" value="1"/>
</dbReference>
<dbReference type="GO" id="GO:0051287">
    <property type="term" value="F:NAD binding"/>
    <property type="evidence" value="ECO:0007669"/>
    <property type="project" value="InterPro"/>
</dbReference>
<dbReference type="SUPFAM" id="SSF51735">
    <property type="entry name" value="NAD(P)-binding Rossmann-fold domains"/>
    <property type="match status" value="1"/>
</dbReference>
<gene>
    <name evidence="7" type="ORF">BJB45_10035</name>
</gene>
<name>W1N9T1_9GAMM</name>
<dbReference type="InterPro" id="IPR050857">
    <property type="entry name" value="D-2-hydroxyacid_DH"/>
</dbReference>
<proteinExistence type="inferred from homology"/>
<dbReference type="PANTHER" id="PTHR42789:SF1">
    <property type="entry name" value="D-ISOMER SPECIFIC 2-HYDROXYACID DEHYDROGENASE FAMILY PROTEIN (AFU_ORTHOLOGUE AFUA_6G10090)"/>
    <property type="match status" value="1"/>
</dbReference>
<dbReference type="AlphaFoldDB" id="W1N9T1"/>
<keyword evidence="8" id="KW-1185">Reference proteome</keyword>
<organism evidence="7 8">
    <name type="scientific">Halomonas huangheensis</name>
    <dbReference type="NCBI Taxonomy" id="1178482"/>
    <lineage>
        <taxon>Bacteria</taxon>
        <taxon>Pseudomonadati</taxon>
        <taxon>Pseudomonadota</taxon>
        <taxon>Gammaproteobacteria</taxon>
        <taxon>Oceanospirillales</taxon>
        <taxon>Halomonadaceae</taxon>
        <taxon>Halomonas</taxon>
    </lineage>
</organism>
<dbReference type="InterPro" id="IPR006140">
    <property type="entry name" value="D-isomer_DH_NAD-bd"/>
</dbReference>
<keyword evidence="2 4" id="KW-0560">Oxidoreductase</keyword>
<dbReference type="PATRIC" id="fig|1178482.3.peg.1171"/>
<evidence type="ECO:0008006" key="9">
    <source>
        <dbReference type="Google" id="ProtNLM"/>
    </source>
</evidence>
<dbReference type="Pfam" id="PF00389">
    <property type="entry name" value="2-Hacid_dh"/>
    <property type="match status" value="1"/>
</dbReference>
<evidence type="ECO:0000256" key="2">
    <source>
        <dbReference type="ARBA" id="ARBA00023002"/>
    </source>
</evidence>
<reference evidence="7 8" key="1">
    <citation type="submission" date="2013-08" db="EMBL/GenBank/DDBJ databases">
        <title>draft genome of Halomonas huanghegensis, strain BJGMM-B45T.</title>
        <authorList>
            <person name="Miao C."/>
            <person name="Wan Y."/>
            <person name="Jin W."/>
        </authorList>
    </citation>
    <scope>NUCLEOTIDE SEQUENCE [LARGE SCALE GENOMIC DNA]</scope>
    <source>
        <strain evidence="7 8">BJGMM-B45</strain>
    </source>
</reference>